<protein>
    <submittedName>
        <fullName evidence="6">HTH-type transcriptional repressor BdcR</fullName>
    </submittedName>
</protein>
<dbReference type="Proteomes" id="UP001055167">
    <property type="component" value="Unassembled WGS sequence"/>
</dbReference>
<dbReference type="RefSeq" id="WP_128565372.1">
    <property type="nucleotide sequence ID" value="NZ_BPQH01000009.1"/>
</dbReference>
<dbReference type="SUPFAM" id="SSF48498">
    <property type="entry name" value="Tetracyclin repressor-like, C-terminal domain"/>
    <property type="match status" value="1"/>
</dbReference>
<evidence type="ECO:0000256" key="3">
    <source>
        <dbReference type="ARBA" id="ARBA00023163"/>
    </source>
</evidence>
<dbReference type="SUPFAM" id="SSF46689">
    <property type="entry name" value="Homeodomain-like"/>
    <property type="match status" value="1"/>
</dbReference>
<dbReference type="Gene3D" id="1.10.357.10">
    <property type="entry name" value="Tetracycline Repressor, domain 2"/>
    <property type="match status" value="1"/>
</dbReference>
<keyword evidence="1" id="KW-0805">Transcription regulation</keyword>
<gene>
    <name evidence="6" type="primary">bdcR</name>
    <name evidence="6" type="ORF">OPKNFCMD_3284</name>
</gene>
<keyword evidence="2 4" id="KW-0238">DNA-binding</keyword>
<reference evidence="6" key="2">
    <citation type="submission" date="2021-08" db="EMBL/GenBank/DDBJ databases">
        <authorList>
            <person name="Tani A."/>
            <person name="Ola A."/>
            <person name="Ogura Y."/>
            <person name="Katsura K."/>
            <person name="Hayashi T."/>
        </authorList>
    </citation>
    <scope>NUCLEOTIDE SEQUENCE</scope>
    <source>
        <strain evidence="6">KCTC 52305</strain>
    </source>
</reference>
<evidence type="ECO:0000256" key="4">
    <source>
        <dbReference type="PROSITE-ProRule" id="PRU00335"/>
    </source>
</evidence>
<dbReference type="Gene3D" id="1.10.10.60">
    <property type="entry name" value="Homeodomain-like"/>
    <property type="match status" value="1"/>
</dbReference>
<dbReference type="PROSITE" id="PS50977">
    <property type="entry name" value="HTH_TETR_2"/>
    <property type="match status" value="1"/>
</dbReference>
<feature type="domain" description="HTH tetR-type" evidence="5">
    <location>
        <begin position="14"/>
        <end position="74"/>
    </location>
</feature>
<evidence type="ECO:0000256" key="2">
    <source>
        <dbReference type="ARBA" id="ARBA00023125"/>
    </source>
</evidence>
<sequence>MPTKSNRPRGRPRRFDPDQAVATAQRLFHARGYDAVSVADLTEALGINPPSFYAAFGSKAGLYARTLCRYTESEGVPLAELLRPGRPVAEALAAVLEESARRYGADPATAGCLAIEGARCNDPEAREAARALTAAAEDTIRCFVAATHPAAAECLADYVVTMMTGLSTMAREGHDLDRLLATARFASLVLAHTLPA</sequence>
<dbReference type="PANTHER" id="PTHR47506">
    <property type="entry name" value="TRANSCRIPTIONAL REGULATORY PROTEIN"/>
    <property type="match status" value="1"/>
</dbReference>
<dbReference type="PROSITE" id="PS01081">
    <property type="entry name" value="HTH_TETR_1"/>
    <property type="match status" value="1"/>
</dbReference>
<accession>A0ABQ4R111</accession>
<proteinExistence type="predicted"/>
<organism evidence="6 7">
    <name type="scientific">Methylobacterium crusticola</name>
    <dbReference type="NCBI Taxonomy" id="1697972"/>
    <lineage>
        <taxon>Bacteria</taxon>
        <taxon>Pseudomonadati</taxon>
        <taxon>Pseudomonadota</taxon>
        <taxon>Alphaproteobacteria</taxon>
        <taxon>Hyphomicrobiales</taxon>
        <taxon>Methylobacteriaceae</taxon>
        <taxon>Methylobacterium</taxon>
    </lineage>
</organism>
<evidence type="ECO:0000313" key="6">
    <source>
        <dbReference type="EMBL" id="GJD50541.1"/>
    </source>
</evidence>
<evidence type="ECO:0000259" key="5">
    <source>
        <dbReference type="PROSITE" id="PS50977"/>
    </source>
</evidence>
<feature type="DNA-binding region" description="H-T-H motif" evidence="4">
    <location>
        <begin position="37"/>
        <end position="56"/>
    </location>
</feature>
<comment type="caution">
    <text evidence="6">The sequence shown here is derived from an EMBL/GenBank/DDBJ whole genome shotgun (WGS) entry which is preliminary data.</text>
</comment>
<dbReference type="EMBL" id="BPQH01000009">
    <property type="protein sequence ID" value="GJD50541.1"/>
    <property type="molecule type" value="Genomic_DNA"/>
</dbReference>
<dbReference type="Pfam" id="PF00440">
    <property type="entry name" value="TetR_N"/>
    <property type="match status" value="1"/>
</dbReference>
<dbReference type="InterPro" id="IPR036271">
    <property type="entry name" value="Tet_transcr_reg_TetR-rel_C_sf"/>
</dbReference>
<keyword evidence="7" id="KW-1185">Reference proteome</keyword>
<dbReference type="InterPro" id="IPR001647">
    <property type="entry name" value="HTH_TetR"/>
</dbReference>
<reference evidence="6" key="1">
    <citation type="journal article" date="2021" name="Front. Microbiol.">
        <title>Comprehensive Comparative Genomics and Phenotyping of Methylobacterium Species.</title>
        <authorList>
            <person name="Alessa O."/>
            <person name="Ogura Y."/>
            <person name="Fujitani Y."/>
            <person name="Takami H."/>
            <person name="Hayashi T."/>
            <person name="Sahin N."/>
            <person name="Tani A."/>
        </authorList>
    </citation>
    <scope>NUCLEOTIDE SEQUENCE</scope>
    <source>
        <strain evidence="6">KCTC 52305</strain>
    </source>
</reference>
<keyword evidence="3" id="KW-0804">Transcription</keyword>
<dbReference type="InterPro" id="IPR009057">
    <property type="entry name" value="Homeodomain-like_sf"/>
</dbReference>
<evidence type="ECO:0000313" key="7">
    <source>
        <dbReference type="Proteomes" id="UP001055167"/>
    </source>
</evidence>
<evidence type="ECO:0000256" key="1">
    <source>
        <dbReference type="ARBA" id="ARBA00023015"/>
    </source>
</evidence>
<dbReference type="InterPro" id="IPR023772">
    <property type="entry name" value="DNA-bd_HTH_TetR-type_CS"/>
</dbReference>
<dbReference type="PANTHER" id="PTHR47506:SF1">
    <property type="entry name" value="HTH-TYPE TRANSCRIPTIONAL REGULATOR YJDC"/>
    <property type="match status" value="1"/>
</dbReference>
<name>A0ABQ4R111_9HYPH</name>